<name>A0A8H3IKG5_9LECA</name>
<comment type="caution">
    <text evidence="1">The sequence shown here is derived from an EMBL/GenBank/DDBJ whole genome shotgun (WGS) entry which is preliminary data.</text>
</comment>
<reference evidence="1" key="1">
    <citation type="submission" date="2021-03" db="EMBL/GenBank/DDBJ databases">
        <authorList>
            <person name="Tagirdzhanova G."/>
        </authorList>
    </citation>
    <scope>NUCLEOTIDE SEQUENCE</scope>
</reference>
<dbReference type="PANTHER" id="PTHR40788">
    <property type="entry name" value="CLR5 DOMAIN-CONTAINING PROTEIN-RELATED"/>
    <property type="match status" value="1"/>
</dbReference>
<dbReference type="OrthoDB" id="4867371at2759"/>
<evidence type="ECO:0000313" key="1">
    <source>
        <dbReference type="EMBL" id="CAF9916959.1"/>
    </source>
</evidence>
<accession>A0A8H3IKG5</accession>
<dbReference type="AlphaFoldDB" id="A0A8H3IKG5"/>
<keyword evidence="2" id="KW-1185">Reference proteome</keyword>
<sequence length="226" mass="26452">MENLTPTNDCANPSWSHLTHILRRREGTPITTLVLQSEPKTRLLQVLRMEARQAMIISRLASMGINTDALMQQRTPEELAAIRKDPMSVIKDCLKDNPRLQRYKLATFDKFQPLVKERPESIFNHFLRLRAILGKHEPTLHKRWCKKSPEQRRKMLLSAWPDMAPNHSPDLKVLWQEASPTYQSTSRFRDAFMFPYINLQDLMKTKPLLSLIRSPEPTYTGHIRQQ</sequence>
<gene>
    <name evidence="1" type="ORF">ALECFALPRED_010939</name>
</gene>
<protein>
    <submittedName>
        <fullName evidence="1">Uncharacterized protein</fullName>
    </submittedName>
</protein>
<dbReference type="Proteomes" id="UP000664203">
    <property type="component" value="Unassembled WGS sequence"/>
</dbReference>
<dbReference type="PANTHER" id="PTHR40788:SF2">
    <property type="entry name" value="CLR5 DOMAIN-CONTAINING PROTEIN"/>
    <property type="match status" value="1"/>
</dbReference>
<proteinExistence type="predicted"/>
<organism evidence="1 2">
    <name type="scientific">Alectoria fallacina</name>
    <dbReference type="NCBI Taxonomy" id="1903189"/>
    <lineage>
        <taxon>Eukaryota</taxon>
        <taxon>Fungi</taxon>
        <taxon>Dikarya</taxon>
        <taxon>Ascomycota</taxon>
        <taxon>Pezizomycotina</taxon>
        <taxon>Lecanoromycetes</taxon>
        <taxon>OSLEUM clade</taxon>
        <taxon>Lecanoromycetidae</taxon>
        <taxon>Lecanorales</taxon>
        <taxon>Lecanorineae</taxon>
        <taxon>Parmeliaceae</taxon>
        <taxon>Alectoria</taxon>
    </lineage>
</organism>
<dbReference type="EMBL" id="CAJPDR010000095">
    <property type="protein sequence ID" value="CAF9916959.1"/>
    <property type="molecule type" value="Genomic_DNA"/>
</dbReference>
<evidence type="ECO:0000313" key="2">
    <source>
        <dbReference type="Proteomes" id="UP000664203"/>
    </source>
</evidence>